<gene>
    <name evidence="9" type="ORF">BCR44DRAFT_1386127</name>
</gene>
<feature type="transmembrane region" description="Helical" evidence="6">
    <location>
        <begin position="163"/>
        <end position="187"/>
    </location>
</feature>
<dbReference type="EMBL" id="MCFL01000003">
    <property type="protein sequence ID" value="ORZ40156.1"/>
    <property type="molecule type" value="Genomic_DNA"/>
</dbReference>
<dbReference type="GO" id="GO:0016020">
    <property type="term" value="C:membrane"/>
    <property type="evidence" value="ECO:0007669"/>
    <property type="project" value="UniProtKB-SubCell"/>
</dbReference>
<evidence type="ECO:0000256" key="5">
    <source>
        <dbReference type="ARBA" id="ARBA00034125"/>
    </source>
</evidence>
<dbReference type="InterPro" id="IPR051361">
    <property type="entry name" value="ThrE/Ser_Exporter"/>
</dbReference>
<protein>
    <recommendedName>
        <fullName evidence="11">Threonine/serine exporter-like N-terminal domain-containing protein</fullName>
    </recommendedName>
</protein>
<evidence type="ECO:0000256" key="1">
    <source>
        <dbReference type="ARBA" id="ARBA00004141"/>
    </source>
</evidence>
<evidence type="ECO:0000313" key="10">
    <source>
        <dbReference type="Proteomes" id="UP000193411"/>
    </source>
</evidence>
<dbReference type="InterPro" id="IPR024528">
    <property type="entry name" value="ThrE_2"/>
</dbReference>
<dbReference type="Proteomes" id="UP000193411">
    <property type="component" value="Unassembled WGS sequence"/>
</dbReference>
<keyword evidence="10" id="KW-1185">Reference proteome</keyword>
<evidence type="ECO:0008006" key="11">
    <source>
        <dbReference type="Google" id="ProtNLM"/>
    </source>
</evidence>
<feature type="transmembrane region" description="Helical" evidence="6">
    <location>
        <begin position="336"/>
        <end position="359"/>
    </location>
</feature>
<dbReference type="PANTHER" id="PTHR31082:SF4">
    <property type="entry name" value="PHEROMONE-REGULATED MEMBRANE PROTEIN 10"/>
    <property type="match status" value="1"/>
</dbReference>
<feature type="transmembrane region" description="Helical" evidence="6">
    <location>
        <begin position="131"/>
        <end position="151"/>
    </location>
</feature>
<evidence type="ECO:0000259" key="7">
    <source>
        <dbReference type="Pfam" id="PF06738"/>
    </source>
</evidence>
<name>A0A1Y2HZY4_9FUNG</name>
<keyword evidence="2 6" id="KW-0812">Transmembrane</keyword>
<dbReference type="OrthoDB" id="413008at2759"/>
<feature type="transmembrane region" description="Helical" evidence="6">
    <location>
        <begin position="199"/>
        <end position="223"/>
    </location>
</feature>
<feature type="non-terminal residue" evidence="9">
    <location>
        <position position="392"/>
    </location>
</feature>
<evidence type="ECO:0000313" key="9">
    <source>
        <dbReference type="EMBL" id="ORZ40156.1"/>
    </source>
</evidence>
<dbReference type="Pfam" id="PF12821">
    <property type="entry name" value="ThrE_2"/>
    <property type="match status" value="1"/>
</dbReference>
<feature type="transmembrane region" description="Helical" evidence="6">
    <location>
        <begin position="304"/>
        <end position="324"/>
    </location>
</feature>
<dbReference type="InterPro" id="IPR010619">
    <property type="entry name" value="ThrE-like_N"/>
</dbReference>
<dbReference type="AlphaFoldDB" id="A0A1Y2HZY4"/>
<dbReference type="STRING" id="765915.A0A1Y2HZY4"/>
<dbReference type="GO" id="GO:0022857">
    <property type="term" value="F:transmembrane transporter activity"/>
    <property type="evidence" value="ECO:0007669"/>
    <property type="project" value="InterPro"/>
</dbReference>
<sequence length="392" mass="41106">MASRTLKVSISVTMLPNLLLMTYENQDTHINETIILTVKQGYDLDKLFQTNTLCKALAAKQLAIEQAVDDLEDLIDMPASWSGPVYCLACAGCSAFVAPLAFNGSFADAALSGLLGFFVGVLDLASGKFDAISYIYEVGTATLVALLAAVAKLALEAPHPTRLCYTGVTLSTLFVILPGLSIATSFIELNSLNVISGTVRLAVGLVKTLSIAFGILLGSRVALNAADAWWPKAVAEQFRNDLFSSCSTSTALASMEYRLWVFIPLLVLFSLCQGVQLRARQSSLVSSPLPYSLRFGHPKPCHNVGVEVTAAASAFAVGVAGNLYSRFSSNPGIAPIVSGILILVPGGLGVRSSISLIATGPTTVGGASGSLIIQMLLIALCIALGVLCSRIV</sequence>
<evidence type="ECO:0000259" key="8">
    <source>
        <dbReference type="Pfam" id="PF12821"/>
    </source>
</evidence>
<feature type="transmembrane region" description="Helical" evidence="6">
    <location>
        <begin position="371"/>
        <end position="389"/>
    </location>
</feature>
<keyword evidence="3 6" id="KW-1133">Transmembrane helix</keyword>
<feature type="domain" description="Threonine/Serine exporter ThrE" evidence="8">
    <location>
        <begin position="303"/>
        <end position="391"/>
    </location>
</feature>
<organism evidence="9 10">
    <name type="scientific">Catenaria anguillulae PL171</name>
    <dbReference type="NCBI Taxonomy" id="765915"/>
    <lineage>
        <taxon>Eukaryota</taxon>
        <taxon>Fungi</taxon>
        <taxon>Fungi incertae sedis</taxon>
        <taxon>Blastocladiomycota</taxon>
        <taxon>Blastocladiomycetes</taxon>
        <taxon>Blastocladiales</taxon>
        <taxon>Catenariaceae</taxon>
        <taxon>Catenaria</taxon>
    </lineage>
</organism>
<comment type="caution">
    <text evidence="9">The sequence shown here is derived from an EMBL/GenBank/DDBJ whole genome shotgun (WGS) entry which is preliminary data.</text>
</comment>
<comment type="subcellular location">
    <subcellularLocation>
        <location evidence="1">Membrane</location>
        <topology evidence="1">Multi-pass membrane protein</topology>
    </subcellularLocation>
</comment>
<feature type="transmembrane region" description="Helical" evidence="6">
    <location>
        <begin position="259"/>
        <end position="279"/>
    </location>
</feature>
<accession>A0A1Y2HZY4</accession>
<evidence type="ECO:0000256" key="2">
    <source>
        <dbReference type="ARBA" id="ARBA00022692"/>
    </source>
</evidence>
<proteinExistence type="inferred from homology"/>
<evidence type="ECO:0000256" key="4">
    <source>
        <dbReference type="ARBA" id="ARBA00023136"/>
    </source>
</evidence>
<feature type="domain" description="Threonine/serine exporter-like N-terminal" evidence="7">
    <location>
        <begin position="2"/>
        <end position="220"/>
    </location>
</feature>
<keyword evidence="4 6" id="KW-0472">Membrane</keyword>
<dbReference type="PANTHER" id="PTHR31082">
    <property type="entry name" value="PHEROMONE-REGULATED MEMBRANE PROTEIN 10"/>
    <property type="match status" value="1"/>
</dbReference>
<feature type="transmembrane region" description="Helical" evidence="6">
    <location>
        <begin position="109"/>
        <end position="125"/>
    </location>
</feature>
<evidence type="ECO:0000256" key="6">
    <source>
        <dbReference type="SAM" id="Phobius"/>
    </source>
</evidence>
<comment type="similarity">
    <text evidence="5">Belongs to the ThrE exporter (TC 2.A.79) family.</text>
</comment>
<reference evidence="9 10" key="1">
    <citation type="submission" date="2016-07" db="EMBL/GenBank/DDBJ databases">
        <title>Pervasive Adenine N6-methylation of Active Genes in Fungi.</title>
        <authorList>
            <consortium name="DOE Joint Genome Institute"/>
            <person name="Mondo S.J."/>
            <person name="Dannebaum R.O."/>
            <person name="Kuo R.C."/>
            <person name="Labutti K."/>
            <person name="Haridas S."/>
            <person name="Kuo A."/>
            <person name="Salamov A."/>
            <person name="Ahrendt S.R."/>
            <person name="Lipzen A."/>
            <person name="Sullivan W."/>
            <person name="Andreopoulos W.B."/>
            <person name="Clum A."/>
            <person name="Lindquist E."/>
            <person name="Daum C."/>
            <person name="Ramamoorthy G.K."/>
            <person name="Gryganskyi A."/>
            <person name="Culley D."/>
            <person name="Magnuson J.K."/>
            <person name="James T.Y."/>
            <person name="O'Malley M.A."/>
            <person name="Stajich J.E."/>
            <person name="Spatafora J.W."/>
            <person name="Visel A."/>
            <person name="Grigoriev I.V."/>
        </authorList>
    </citation>
    <scope>NUCLEOTIDE SEQUENCE [LARGE SCALE GENOMIC DNA]</scope>
    <source>
        <strain evidence="9 10">PL171</strain>
    </source>
</reference>
<dbReference type="Pfam" id="PF06738">
    <property type="entry name" value="ThrE"/>
    <property type="match status" value="1"/>
</dbReference>
<evidence type="ECO:0000256" key="3">
    <source>
        <dbReference type="ARBA" id="ARBA00022989"/>
    </source>
</evidence>